<dbReference type="Proteomes" id="UP001385848">
    <property type="component" value="Unassembled WGS sequence"/>
</dbReference>
<name>A0ABU9FI83_LACJE</name>
<dbReference type="GeneID" id="31743008"/>
<comment type="caution">
    <text evidence="2">The sequence shown here is derived from an EMBL/GenBank/DDBJ whole genome shotgun (WGS) entry which is preliminary data.</text>
</comment>
<protein>
    <submittedName>
        <fullName evidence="2">Helix-turn-helix transcriptional regulator</fullName>
    </submittedName>
</protein>
<dbReference type="PROSITE" id="PS50943">
    <property type="entry name" value="HTH_CROC1"/>
    <property type="match status" value="1"/>
</dbReference>
<evidence type="ECO:0000313" key="2">
    <source>
        <dbReference type="EMBL" id="MEL0565295.1"/>
    </source>
</evidence>
<feature type="domain" description="HTH cro/C1-type" evidence="1">
    <location>
        <begin position="9"/>
        <end position="64"/>
    </location>
</feature>
<dbReference type="RefSeq" id="WP_006584745.1">
    <property type="nucleotide sequence ID" value="NZ_CATOUZ010000003.1"/>
</dbReference>
<dbReference type="Pfam" id="PF01381">
    <property type="entry name" value="HTH_3"/>
    <property type="match status" value="1"/>
</dbReference>
<dbReference type="CDD" id="cd00093">
    <property type="entry name" value="HTH_XRE"/>
    <property type="match status" value="1"/>
</dbReference>
<dbReference type="SUPFAM" id="SSF47413">
    <property type="entry name" value="lambda repressor-like DNA-binding domains"/>
    <property type="match status" value="1"/>
</dbReference>
<gene>
    <name evidence="2" type="ORF">AAC431_05075</name>
</gene>
<dbReference type="InterPro" id="IPR010982">
    <property type="entry name" value="Lambda_DNA-bd_dom_sf"/>
</dbReference>
<dbReference type="EMBL" id="JBBVUL010000008">
    <property type="protein sequence ID" value="MEL0565295.1"/>
    <property type="molecule type" value="Genomic_DNA"/>
</dbReference>
<organism evidence="2 3">
    <name type="scientific">Lactobacillus jensenii</name>
    <dbReference type="NCBI Taxonomy" id="109790"/>
    <lineage>
        <taxon>Bacteria</taxon>
        <taxon>Bacillati</taxon>
        <taxon>Bacillota</taxon>
        <taxon>Bacilli</taxon>
        <taxon>Lactobacillales</taxon>
        <taxon>Lactobacillaceae</taxon>
        <taxon>Lactobacillus</taxon>
    </lineage>
</organism>
<dbReference type="InterPro" id="IPR001387">
    <property type="entry name" value="Cro/C1-type_HTH"/>
</dbReference>
<proteinExistence type="predicted"/>
<sequence length="122" mass="13781">MDMCLGAVIRDRRKAMKLTQEDLAEFSGLSVNFISRIERTGDQNISIKKIDAIAQSLNMDTPSLIAAAYGKVDISNYKLKGDDIFIQKIVNELRKLSTFRAEKVCKAILSLVREINEPTRFN</sequence>
<keyword evidence="3" id="KW-1185">Reference proteome</keyword>
<reference evidence="2 3" key="1">
    <citation type="submission" date="2024-04" db="EMBL/GenBank/DDBJ databases">
        <title>Three lactobacilli isolated from voided urine samples from females with type 2 diabetes.</title>
        <authorList>
            <person name="Kula A."/>
            <person name="Stegman N."/>
            <person name="Putonti C."/>
        </authorList>
    </citation>
    <scope>NUCLEOTIDE SEQUENCE [LARGE SCALE GENOMIC DNA]</scope>
    <source>
        <strain evidence="2 3">1855</strain>
    </source>
</reference>
<dbReference type="SMART" id="SM00530">
    <property type="entry name" value="HTH_XRE"/>
    <property type="match status" value="1"/>
</dbReference>
<evidence type="ECO:0000313" key="3">
    <source>
        <dbReference type="Proteomes" id="UP001385848"/>
    </source>
</evidence>
<evidence type="ECO:0000259" key="1">
    <source>
        <dbReference type="PROSITE" id="PS50943"/>
    </source>
</evidence>
<dbReference type="Gene3D" id="1.10.260.40">
    <property type="entry name" value="lambda repressor-like DNA-binding domains"/>
    <property type="match status" value="1"/>
</dbReference>
<accession>A0ABU9FI83</accession>